<keyword evidence="3" id="KW-1185">Reference proteome</keyword>
<sequence>MYIGEHVSKASTSARQLVEDEFGSTTSTSCGRKVDLSIRIQVDNEWKTEIAIFEFKASTSTRQMCEKQQKKSVRLNAAILLELEKRGLDLQHSYPIVAEGRSIAKGISLPPQVSQLKAFLQSNSILTLFSFRHLRRYAMDVVDVMAMSPSTPFGNGDEDDPPSTPDDPPSTPADPPARQCTPPPRKRSSPFILFSPSKKDKAHAHTDDDDDGRL</sequence>
<evidence type="ECO:0000313" key="2">
    <source>
        <dbReference type="EMBL" id="KAG9064562.1"/>
    </source>
</evidence>
<reference evidence="2" key="1">
    <citation type="submission" date="2021-06" db="EMBL/GenBank/DDBJ databases">
        <title>Genome Sequence of Mortierella hyaline Strain SCG-10, a Cold-Adapted, Nitrate-Reducing Fungus Isolated from Soil in Minnesota, USA.</title>
        <authorList>
            <person name="Aldossari N."/>
        </authorList>
    </citation>
    <scope>NUCLEOTIDE SEQUENCE</scope>
    <source>
        <strain evidence="2">SCG-10</strain>
    </source>
</reference>
<evidence type="ECO:0000256" key="1">
    <source>
        <dbReference type="SAM" id="MobiDB-lite"/>
    </source>
</evidence>
<accession>A0A9P7XP94</accession>
<comment type="caution">
    <text evidence="2">The sequence shown here is derived from an EMBL/GenBank/DDBJ whole genome shotgun (WGS) entry which is preliminary data.</text>
</comment>
<gene>
    <name evidence="2" type="ORF">KI688_002820</name>
</gene>
<organism evidence="2 3">
    <name type="scientific">Linnemannia hyalina</name>
    <dbReference type="NCBI Taxonomy" id="64524"/>
    <lineage>
        <taxon>Eukaryota</taxon>
        <taxon>Fungi</taxon>
        <taxon>Fungi incertae sedis</taxon>
        <taxon>Mucoromycota</taxon>
        <taxon>Mortierellomycotina</taxon>
        <taxon>Mortierellomycetes</taxon>
        <taxon>Mortierellales</taxon>
        <taxon>Mortierellaceae</taxon>
        <taxon>Linnemannia</taxon>
    </lineage>
</organism>
<feature type="compositionally biased region" description="Basic and acidic residues" evidence="1">
    <location>
        <begin position="197"/>
        <end position="214"/>
    </location>
</feature>
<evidence type="ECO:0000313" key="3">
    <source>
        <dbReference type="Proteomes" id="UP000707451"/>
    </source>
</evidence>
<feature type="compositionally biased region" description="Pro residues" evidence="1">
    <location>
        <begin position="162"/>
        <end position="175"/>
    </location>
</feature>
<name>A0A9P7XP94_9FUNG</name>
<dbReference type="AlphaFoldDB" id="A0A9P7XP94"/>
<proteinExistence type="predicted"/>
<dbReference type="OrthoDB" id="2442475at2759"/>
<dbReference type="Proteomes" id="UP000707451">
    <property type="component" value="Unassembled WGS sequence"/>
</dbReference>
<feature type="region of interest" description="Disordered" evidence="1">
    <location>
        <begin position="150"/>
        <end position="214"/>
    </location>
</feature>
<protein>
    <submittedName>
        <fullName evidence="2">Uncharacterized protein</fullName>
    </submittedName>
</protein>
<dbReference type="EMBL" id="JAHRHY010000013">
    <property type="protein sequence ID" value="KAG9064562.1"/>
    <property type="molecule type" value="Genomic_DNA"/>
</dbReference>